<sequence length="371" mass="39484">MSTSLVAAPVDTTSAFSGAFIVTDGQALADAIRSGNWVEGGIAGFSAAMDTVAAVMDPIGTLIANGLGWLLDHIEPLKGWLNDLTGNAAEVQAFAATWNNVGARMNELGVTAQNRLADLDGLSGETITAYTAHVQGLSQHLTTSGQWAGAISTGLSMASSLVQMTHDLVREAISQIVGMAISAAITAVATVGLATPVIAAQVGSRVSALVPRISKTITTVVNAFTKLRGLVEELSSMAGKALQLLTKWAGGGKGASTVEHVVETVADARPYLKPGSRPSFRKGVVEEVWERAKGPDGIVRDPHTFEPIDWVPGQPRRGVWDMGHVPDQKYHTMWQRYVDGELTPAEFRDWYNSPENYVPELPATNRGHKYE</sequence>
<proteinExistence type="predicted"/>
<dbReference type="Pfam" id="PF14410">
    <property type="entry name" value="GH-E"/>
    <property type="match status" value="1"/>
</dbReference>
<reference evidence="2 3" key="1">
    <citation type="submission" date="2016-10" db="EMBL/GenBank/DDBJ databases">
        <authorList>
            <person name="de Groot N.N."/>
        </authorList>
    </citation>
    <scope>NUCLEOTIDE SEQUENCE [LARGE SCALE GENOMIC DNA]</scope>
    <source>
        <strain evidence="2 3">StLB037</strain>
    </source>
</reference>
<protein>
    <submittedName>
        <fullName evidence="2">HNH/ENDO VII superfamily nuclease with conserved GHE residues</fullName>
    </submittedName>
</protein>
<feature type="domain" description="Toxin YqcG C-terminal" evidence="1">
    <location>
        <begin position="296"/>
        <end position="371"/>
    </location>
</feature>
<dbReference type="Proteomes" id="UP000186456">
    <property type="component" value="Unassembled WGS sequence"/>
</dbReference>
<dbReference type="EMBL" id="FNJN01000001">
    <property type="protein sequence ID" value="SDO66648.1"/>
    <property type="molecule type" value="Genomic_DNA"/>
</dbReference>
<name>A0A1H0LEM4_MICTS</name>
<dbReference type="InterPro" id="IPR026835">
    <property type="entry name" value="YqcG_C"/>
</dbReference>
<dbReference type="RefSeq" id="WP_074694288.1">
    <property type="nucleotide sequence ID" value="NZ_FNJN01000001.1"/>
</dbReference>
<accession>A0A1H0LEM4</accession>
<evidence type="ECO:0000259" key="1">
    <source>
        <dbReference type="Pfam" id="PF14410"/>
    </source>
</evidence>
<evidence type="ECO:0000313" key="3">
    <source>
        <dbReference type="Proteomes" id="UP000186456"/>
    </source>
</evidence>
<organism evidence="2 3">
    <name type="scientific">Microbacterium testaceum (strain StLB037)</name>
    <dbReference type="NCBI Taxonomy" id="979556"/>
    <lineage>
        <taxon>Bacteria</taxon>
        <taxon>Bacillati</taxon>
        <taxon>Actinomycetota</taxon>
        <taxon>Actinomycetes</taxon>
        <taxon>Micrococcales</taxon>
        <taxon>Microbacteriaceae</taxon>
        <taxon>Microbacterium</taxon>
    </lineage>
</organism>
<gene>
    <name evidence="2" type="ORF">SAMN04487788_0515</name>
</gene>
<evidence type="ECO:0000313" key="2">
    <source>
        <dbReference type="EMBL" id="SDO66648.1"/>
    </source>
</evidence>
<dbReference type="AlphaFoldDB" id="A0A1H0LEM4"/>